<accession>A4S8N4</accession>
<reference evidence="4 5" key="1">
    <citation type="journal article" date="2007" name="Proc. Natl. Acad. Sci. U.S.A.">
        <title>The tiny eukaryote Ostreococcus provides genomic insights into the paradox of plankton speciation.</title>
        <authorList>
            <person name="Palenik B."/>
            <person name="Grimwood J."/>
            <person name="Aerts A."/>
            <person name="Rouze P."/>
            <person name="Salamov A."/>
            <person name="Putnam N."/>
            <person name="Dupont C."/>
            <person name="Jorgensen R."/>
            <person name="Derelle E."/>
            <person name="Rombauts S."/>
            <person name="Zhou K."/>
            <person name="Otillar R."/>
            <person name="Merchant S.S."/>
            <person name="Podell S."/>
            <person name="Gaasterland T."/>
            <person name="Napoli C."/>
            <person name="Gendler K."/>
            <person name="Manuell A."/>
            <person name="Tai V."/>
            <person name="Vallon O."/>
            <person name="Piganeau G."/>
            <person name="Jancek S."/>
            <person name="Heijde M."/>
            <person name="Jabbari K."/>
            <person name="Bowler C."/>
            <person name="Lohr M."/>
            <person name="Robbens S."/>
            <person name="Werner G."/>
            <person name="Dubchak I."/>
            <person name="Pazour G.J."/>
            <person name="Ren Q."/>
            <person name="Paulsen I."/>
            <person name="Delwiche C."/>
            <person name="Schmutz J."/>
            <person name="Rokhsar D."/>
            <person name="Van de Peer Y."/>
            <person name="Moreau H."/>
            <person name="Grigoriev I.V."/>
        </authorList>
    </citation>
    <scope>NUCLEOTIDE SEQUENCE [LARGE SCALE GENOMIC DNA]</scope>
    <source>
        <strain evidence="4 5">CCE9901</strain>
    </source>
</reference>
<dbReference type="KEGG" id="olu:OSTLU_40498"/>
<sequence>MPERRADARGRRARTIVSVVRDGCRRFIARALRAGPIPRHVAVIMDGNRRFACASGVALARGHARGADVLREACAWCFELGVETLSVYALSTENFKRSERELEALFDLACGEIGTLIDDEGLRLREARVHVSGDLDALPKRVRDKAKEAMEKTKDNRGPMLNVCMAYTGREDIARAVMKTREDVRGGALDASEVDERAVASRLHGAEREIELGAGMPEVDLLVRTSGETRLSDFMLFNARFAKLVFVEVLWPDFTFMDFVHAVWQYQLGAKDLKRSRQAYGDANAIEAESAVVAEVRVQPGRVAKGAKRSV</sequence>
<dbReference type="Gene3D" id="3.40.1180.10">
    <property type="entry name" value="Decaprenyl diphosphate synthase-like"/>
    <property type="match status" value="1"/>
</dbReference>
<dbReference type="Pfam" id="PF01255">
    <property type="entry name" value="Prenyltransf"/>
    <property type="match status" value="1"/>
</dbReference>
<protein>
    <recommendedName>
        <fullName evidence="3">Alkyl transferase</fullName>
        <ecNumber evidence="3">2.5.1.-</ecNumber>
    </recommendedName>
</protein>
<dbReference type="OrthoDB" id="4173905at2759"/>
<dbReference type="HOGENOM" id="CLU_038505_0_4_1"/>
<dbReference type="EC" id="2.5.1.-" evidence="3"/>
<dbReference type="NCBIfam" id="TIGR00055">
    <property type="entry name" value="uppS"/>
    <property type="match status" value="1"/>
</dbReference>
<keyword evidence="5" id="KW-1185">Reference proteome</keyword>
<dbReference type="RefSeq" id="XP_001421655.1">
    <property type="nucleotide sequence ID" value="XM_001421618.1"/>
</dbReference>
<name>A4S8N4_OSTLU</name>
<dbReference type="Gramene" id="ABO99948">
    <property type="protein sequence ID" value="ABO99948"/>
    <property type="gene ID" value="OSTLU_40498"/>
</dbReference>
<evidence type="ECO:0000256" key="2">
    <source>
        <dbReference type="ARBA" id="ARBA00022679"/>
    </source>
</evidence>
<dbReference type="CDD" id="cd00475">
    <property type="entry name" value="Cis_IPPS"/>
    <property type="match status" value="1"/>
</dbReference>
<dbReference type="OMA" id="DFRAPHF"/>
<dbReference type="Proteomes" id="UP000001568">
    <property type="component" value="Chromosome 15"/>
</dbReference>
<dbReference type="GO" id="GO:0045547">
    <property type="term" value="F:ditrans,polycis-polyprenyl diphosphate synthase [(2E,6E)-farnesyl diphosphate specific] activity"/>
    <property type="evidence" value="ECO:0007669"/>
    <property type="project" value="TreeGrafter"/>
</dbReference>
<dbReference type="SUPFAM" id="SSF64005">
    <property type="entry name" value="Undecaprenyl diphosphate synthase"/>
    <property type="match status" value="1"/>
</dbReference>
<keyword evidence="2 3" id="KW-0808">Transferase</keyword>
<dbReference type="AlphaFoldDB" id="A4S8N4"/>
<dbReference type="PANTHER" id="PTHR10291">
    <property type="entry name" value="DEHYDRODOLICHYL DIPHOSPHATE SYNTHASE FAMILY MEMBER"/>
    <property type="match status" value="1"/>
</dbReference>
<dbReference type="HAMAP" id="MF_01139">
    <property type="entry name" value="ISPT"/>
    <property type="match status" value="1"/>
</dbReference>
<dbReference type="eggNOG" id="KOG1602">
    <property type="taxonomic scope" value="Eukaryota"/>
</dbReference>
<dbReference type="PANTHER" id="PTHR10291:SF43">
    <property type="entry name" value="DEHYDRODOLICHYL DIPHOSPHATE SYNTHASE COMPLEX SUBUNIT DHDDS"/>
    <property type="match status" value="1"/>
</dbReference>
<dbReference type="GO" id="GO:0016094">
    <property type="term" value="P:polyprenol biosynthetic process"/>
    <property type="evidence" value="ECO:0007669"/>
    <property type="project" value="TreeGrafter"/>
</dbReference>
<dbReference type="InterPro" id="IPR036424">
    <property type="entry name" value="UPP_synth-like_sf"/>
</dbReference>
<dbReference type="InterPro" id="IPR001441">
    <property type="entry name" value="UPP_synth-like"/>
</dbReference>
<proteinExistence type="inferred from homology"/>
<dbReference type="GeneID" id="5005797"/>
<dbReference type="EMBL" id="CP000595">
    <property type="protein sequence ID" value="ABO99948.1"/>
    <property type="molecule type" value="Genomic_DNA"/>
</dbReference>
<dbReference type="GO" id="GO:0005783">
    <property type="term" value="C:endoplasmic reticulum"/>
    <property type="evidence" value="ECO:0007669"/>
    <property type="project" value="TreeGrafter"/>
</dbReference>
<evidence type="ECO:0000256" key="1">
    <source>
        <dbReference type="ARBA" id="ARBA00005432"/>
    </source>
</evidence>
<evidence type="ECO:0000313" key="4">
    <source>
        <dbReference type="EMBL" id="ABO99948.1"/>
    </source>
</evidence>
<comment type="similarity">
    <text evidence="1 3">Belongs to the UPP synthase family.</text>
</comment>
<evidence type="ECO:0000313" key="5">
    <source>
        <dbReference type="Proteomes" id="UP000001568"/>
    </source>
</evidence>
<evidence type="ECO:0000256" key="3">
    <source>
        <dbReference type="RuleBase" id="RU363018"/>
    </source>
</evidence>
<dbReference type="STRING" id="436017.A4S8N4"/>
<gene>
    <name evidence="4" type="ORF">OSTLU_40498</name>
</gene>
<organism evidence="4 5">
    <name type="scientific">Ostreococcus lucimarinus (strain CCE9901)</name>
    <dbReference type="NCBI Taxonomy" id="436017"/>
    <lineage>
        <taxon>Eukaryota</taxon>
        <taxon>Viridiplantae</taxon>
        <taxon>Chlorophyta</taxon>
        <taxon>Mamiellophyceae</taxon>
        <taxon>Mamiellales</taxon>
        <taxon>Bathycoccaceae</taxon>
        <taxon>Ostreococcus</taxon>
    </lineage>
</organism>